<dbReference type="AlphaFoldDB" id="A0A199V9B9"/>
<gene>
    <name evidence="2" type="ORF">ACMD2_13596</name>
</gene>
<evidence type="ECO:0000256" key="1">
    <source>
        <dbReference type="SAM" id="Phobius"/>
    </source>
</evidence>
<evidence type="ECO:0008006" key="4">
    <source>
        <dbReference type="Google" id="ProtNLM"/>
    </source>
</evidence>
<keyword evidence="1" id="KW-0472">Membrane</keyword>
<protein>
    <recommendedName>
        <fullName evidence="4">Transmembrane protein</fullName>
    </recommendedName>
</protein>
<accession>A0A199V9B9</accession>
<evidence type="ECO:0000313" key="3">
    <source>
        <dbReference type="Proteomes" id="UP000092600"/>
    </source>
</evidence>
<dbReference type="Proteomes" id="UP000092600">
    <property type="component" value="Unassembled WGS sequence"/>
</dbReference>
<keyword evidence="1" id="KW-1133">Transmembrane helix</keyword>
<sequence length="73" mass="8640">MKLEEKQAWRLIFISFIFFLSIGACLQAVTKLLKKRTFRLRRRRKIMEMDLRHRAVAISGCRLQVSTSNRNAS</sequence>
<feature type="transmembrane region" description="Helical" evidence="1">
    <location>
        <begin position="12"/>
        <end position="33"/>
    </location>
</feature>
<dbReference type="EMBL" id="LSRQ01002654">
    <property type="protein sequence ID" value="OAY73618.1"/>
    <property type="molecule type" value="Genomic_DNA"/>
</dbReference>
<comment type="caution">
    <text evidence="2">The sequence shown here is derived from an EMBL/GenBank/DDBJ whole genome shotgun (WGS) entry which is preliminary data.</text>
</comment>
<keyword evidence="1" id="KW-0812">Transmembrane</keyword>
<organism evidence="2 3">
    <name type="scientific">Ananas comosus</name>
    <name type="common">Pineapple</name>
    <name type="synonym">Ananas ananas</name>
    <dbReference type="NCBI Taxonomy" id="4615"/>
    <lineage>
        <taxon>Eukaryota</taxon>
        <taxon>Viridiplantae</taxon>
        <taxon>Streptophyta</taxon>
        <taxon>Embryophyta</taxon>
        <taxon>Tracheophyta</taxon>
        <taxon>Spermatophyta</taxon>
        <taxon>Magnoliopsida</taxon>
        <taxon>Liliopsida</taxon>
        <taxon>Poales</taxon>
        <taxon>Bromeliaceae</taxon>
        <taxon>Bromelioideae</taxon>
        <taxon>Ananas</taxon>
    </lineage>
</organism>
<reference evidence="2 3" key="1">
    <citation type="journal article" date="2016" name="DNA Res.">
        <title>The draft genome of MD-2 pineapple using hybrid error correction of long reads.</title>
        <authorList>
            <person name="Redwan R.M."/>
            <person name="Saidin A."/>
            <person name="Kumar S.V."/>
        </authorList>
    </citation>
    <scope>NUCLEOTIDE SEQUENCE [LARGE SCALE GENOMIC DNA]</scope>
    <source>
        <strain evidence="3">cv. MD2</strain>
        <tissue evidence="2">Leaf</tissue>
    </source>
</reference>
<proteinExistence type="predicted"/>
<dbReference type="PROSITE" id="PS51257">
    <property type="entry name" value="PROKAR_LIPOPROTEIN"/>
    <property type="match status" value="1"/>
</dbReference>
<name>A0A199V9B9_ANACO</name>
<evidence type="ECO:0000313" key="2">
    <source>
        <dbReference type="EMBL" id="OAY73618.1"/>
    </source>
</evidence>